<evidence type="ECO:0000313" key="2">
    <source>
        <dbReference type="Proteomes" id="UP000037020"/>
    </source>
</evidence>
<dbReference type="InterPro" id="IPR011990">
    <property type="entry name" value="TPR-like_helical_dom_sf"/>
</dbReference>
<protein>
    <recommendedName>
        <fullName evidence="3">Tetratricopeptide repeat protein</fullName>
    </recommendedName>
</protein>
<comment type="caution">
    <text evidence="1">The sequence shown here is derived from an EMBL/GenBank/DDBJ whole genome shotgun (WGS) entry which is preliminary data.</text>
</comment>
<sequence length="156" mass="16560">MLPARQARAHSTAGEPKTAYRAIDAAFAAYDRAGPAAHDLPSMYWLSHGEAHEVAASCALSLGEPGRALEHFYAALRHEGPYDTTTEARGTGIYLARQAEAHLTLGDLDAAIAERAIEQLGGADSARGTSTLAELRGQLAIHRKARPVADFLDLTA</sequence>
<evidence type="ECO:0008006" key="3">
    <source>
        <dbReference type="Google" id="ProtNLM"/>
    </source>
</evidence>
<dbReference type="RefSeq" id="WP_030874518.1">
    <property type="nucleotide sequence ID" value="NZ_JBIRHZ010000007.1"/>
</dbReference>
<dbReference type="SUPFAM" id="SSF48452">
    <property type="entry name" value="TPR-like"/>
    <property type="match status" value="1"/>
</dbReference>
<gene>
    <name evidence="1" type="ORF">ADK38_14835</name>
</gene>
<keyword evidence="2" id="KW-1185">Reference proteome</keyword>
<reference evidence="1 2" key="1">
    <citation type="submission" date="2015-07" db="EMBL/GenBank/DDBJ databases">
        <authorList>
            <person name="Ju K.-S."/>
            <person name="Doroghazi J.R."/>
            <person name="Metcalf W.W."/>
        </authorList>
    </citation>
    <scope>NUCLEOTIDE SEQUENCE [LARGE SCALE GENOMIC DNA]</scope>
    <source>
        <strain evidence="1 2">NRRL B-3589</strain>
    </source>
</reference>
<evidence type="ECO:0000313" key="1">
    <source>
        <dbReference type="EMBL" id="KOG89339.1"/>
    </source>
</evidence>
<name>A0ABR5J7F0_9ACTN</name>
<proteinExistence type="predicted"/>
<accession>A0ABR5J7F0</accession>
<organism evidence="1 2">
    <name type="scientific">Streptomyces varsoviensis</name>
    <dbReference type="NCBI Taxonomy" id="67373"/>
    <lineage>
        <taxon>Bacteria</taxon>
        <taxon>Bacillati</taxon>
        <taxon>Actinomycetota</taxon>
        <taxon>Actinomycetes</taxon>
        <taxon>Kitasatosporales</taxon>
        <taxon>Streptomycetaceae</taxon>
        <taxon>Streptomyces</taxon>
    </lineage>
</organism>
<dbReference type="Proteomes" id="UP000037020">
    <property type="component" value="Unassembled WGS sequence"/>
</dbReference>
<dbReference type="EMBL" id="LGUT01001247">
    <property type="protein sequence ID" value="KOG89339.1"/>
    <property type="molecule type" value="Genomic_DNA"/>
</dbReference>